<name>A0A316A4Y5_9ACTN</name>
<dbReference type="Proteomes" id="UP000245469">
    <property type="component" value="Unassembled WGS sequence"/>
</dbReference>
<proteinExistence type="predicted"/>
<evidence type="ECO:0000313" key="3">
    <source>
        <dbReference type="Proteomes" id="UP000245469"/>
    </source>
</evidence>
<gene>
    <name evidence="2" type="ORF">BXY45_11924</name>
</gene>
<feature type="region of interest" description="Disordered" evidence="1">
    <location>
        <begin position="85"/>
        <end position="109"/>
    </location>
</feature>
<evidence type="ECO:0000256" key="1">
    <source>
        <dbReference type="SAM" id="MobiDB-lite"/>
    </source>
</evidence>
<accession>A0A316A4Y5</accession>
<organism evidence="2 3">
    <name type="scientific">Quadrisphaera granulorum</name>
    <dbReference type="NCBI Taxonomy" id="317664"/>
    <lineage>
        <taxon>Bacteria</taxon>
        <taxon>Bacillati</taxon>
        <taxon>Actinomycetota</taxon>
        <taxon>Actinomycetes</taxon>
        <taxon>Kineosporiales</taxon>
        <taxon>Kineosporiaceae</taxon>
        <taxon>Quadrisphaera</taxon>
    </lineage>
</organism>
<dbReference type="InterPro" id="IPR016181">
    <property type="entry name" value="Acyl_CoA_acyltransferase"/>
</dbReference>
<dbReference type="SUPFAM" id="SSF55729">
    <property type="entry name" value="Acyl-CoA N-acyltransferases (Nat)"/>
    <property type="match status" value="1"/>
</dbReference>
<keyword evidence="3" id="KW-1185">Reference proteome</keyword>
<dbReference type="EMBL" id="QGDQ01000019">
    <property type="protein sequence ID" value="PWJ52532.1"/>
    <property type="molecule type" value="Genomic_DNA"/>
</dbReference>
<reference evidence="2 3" key="1">
    <citation type="submission" date="2018-03" db="EMBL/GenBank/DDBJ databases">
        <title>Genomic Encyclopedia of Archaeal and Bacterial Type Strains, Phase II (KMG-II): from individual species to whole genera.</title>
        <authorList>
            <person name="Goeker M."/>
        </authorList>
    </citation>
    <scope>NUCLEOTIDE SEQUENCE [LARGE SCALE GENOMIC DNA]</scope>
    <source>
        <strain evidence="2 3">DSM 44889</strain>
    </source>
</reference>
<sequence>MGSTDVGRSDVSVLPMTEQDWPAVHDIYASGIATGHATFEASPPSWEDFDSAKAPQHRLVAVDPAGRVLGWAAVVAVSDRCVYAGVGGTPSTSPPTPAGGASAGRSSTR</sequence>
<protein>
    <recommendedName>
        <fullName evidence="4">Acetyltransferase (GNAT) family protein</fullName>
    </recommendedName>
</protein>
<dbReference type="AlphaFoldDB" id="A0A316A4Y5"/>
<evidence type="ECO:0000313" key="2">
    <source>
        <dbReference type="EMBL" id="PWJ52532.1"/>
    </source>
</evidence>
<feature type="compositionally biased region" description="Low complexity" evidence="1">
    <location>
        <begin position="98"/>
        <end position="109"/>
    </location>
</feature>
<dbReference type="Gene3D" id="3.40.630.30">
    <property type="match status" value="1"/>
</dbReference>
<evidence type="ECO:0008006" key="4">
    <source>
        <dbReference type="Google" id="ProtNLM"/>
    </source>
</evidence>
<comment type="caution">
    <text evidence="2">The sequence shown here is derived from an EMBL/GenBank/DDBJ whole genome shotgun (WGS) entry which is preliminary data.</text>
</comment>